<dbReference type="GO" id="GO:0008270">
    <property type="term" value="F:zinc ion binding"/>
    <property type="evidence" value="ECO:0007669"/>
    <property type="project" value="TreeGrafter"/>
</dbReference>
<dbReference type="PANTHER" id="PTHR23292:SF6">
    <property type="entry name" value="FI16602P1-RELATED"/>
    <property type="match status" value="1"/>
</dbReference>
<dbReference type="Proteomes" id="UP000247702">
    <property type="component" value="Unassembled WGS sequence"/>
</dbReference>
<gene>
    <name evidence="9" type="ORF">RCL2_001295100</name>
    <name evidence="8" type="ORF">RclHR1_00750016</name>
</gene>
<dbReference type="InterPro" id="IPR006629">
    <property type="entry name" value="LITAF"/>
</dbReference>
<evidence type="ECO:0000256" key="5">
    <source>
        <dbReference type="ARBA" id="ARBA00023136"/>
    </source>
</evidence>
<proteinExistence type="inferred from homology"/>
<dbReference type="EMBL" id="BLAL01000158">
    <property type="protein sequence ID" value="GES85854.1"/>
    <property type="molecule type" value="Genomic_DNA"/>
</dbReference>
<sequence>MSNNYNNTTKDNLHDNDSINQEPPPPYTSTFEQAESGAASSRAILYGGATEQTYLLSNNNFTSYNLSQQPLIKKNQRNVYLPTPNLSYAPPNISDGGYYQQPGLIAFRTTTVPLKNLSTVPAITTCPHCNNVVLSYIEYKSGSCTWLSCFIISHMLVAACFIPFCVNDLKDVVHYCSNCNKIMAIYSRLNDKTYNYSYT</sequence>
<dbReference type="PROSITE" id="PS51837">
    <property type="entry name" value="LITAF"/>
    <property type="match status" value="1"/>
</dbReference>
<evidence type="ECO:0000256" key="2">
    <source>
        <dbReference type="ARBA" id="ARBA00005975"/>
    </source>
</evidence>
<accession>A0A2Z6SD63</accession>
<dbReference type="PANTHER" id="PTHR23292">
    <property type="entry name" value="LIPOPOLYSACCHARIDE-INDUCED TUMOR NECROSIS FACTOR-ALPHA FACTOR"/>
    <property type="match status" value="1"/>
</dbReference>
<dbReference type="Proteomes" id="UP000615446">
    <property type="component" value="Unassembled WGS sequence"/>
</dbReference>
<evidence type="ECO:0000313" key="8">
    <source>
        <dbReference type="EMBL" id="GBC07482.1"/>
    </source>
</evidence>
<evidence type="ECO:0000256" key="1">
    <source>
        <dbReference type="ARBA" id="ARBA00004170"/>
    </source>
</evidence>
<evidence type="ECO:0000313" key="9">
    <source>
        <dbReference type="EMBL" id="GES85854.1"/>
    </source>
</evidence>
<protein>
    <submittedName>
        <fullName evidence="9">Lipopolysaccharide-induced tumor necrosis factor-alpha factor</fullName>
    </submittedName>
</protein>
<keyword evidence="5" id="KW-0472">Membrane</keyword>
<keyword evidence="4" id="KW-0862">Zinc</keyword>
<keyword evidence="3" id="KW-0479">Metal-binding</keyword>
<dbReference type="InterPro" id="IPR037519">
    <property type="entry name" value="LITAF_fam"/>
</dbReference>
<dbReference type="EMBL" id="BEXD01004148">
    <property type="protein sequence ID" value="GBC07482.1"/>
    <property type="molecule type" value="Genomic_DNA"/>
</dbReference>
<organism evidence="8 10">
    <name type="scientific">Rhizophagus clarus</name>
    <dbReference type="NCBI Taxonomy" id="94130"/>
    <lineage>
        <taxon>Eukaryota</taxon>
        <taxon>Fungi</taxon>
        <taxon>Fungi incertae sedis</taxon>
        <taxon>Mucoromycota</taxon>
        <taxon>Glomeromycotina</taxon>
        <taxon>Glomeromycetes</taxon>
        <taxon>Glomerales</taxon>
        <taxon>Glomeraceae</taxon>
        <taxon>Rhizophagus</taxon>
    </lineage>
</organism>
<evidence type="ECO:0000313" key="10">
    <source>
        <dbReference type="Proteomes" id="UP000247702"/>
    </source>
</evidence>
<dbReference type="AlphaFoldDB" id="A0A2Z6SD63"/>
<dbReference type="OrthoDB" id="5599753at2759"/>
<evidence type="ECO:0000256" key="4">
    <source>
        <dbReference type="ARBA" id="ARBA00022833"/>
    </source>
</evidence>
<name>A0A2Z6SD63_9GLOM</name>
<feature type="compositionally biased region" description="Polar residues" evidence="6">
    <location>
        <begin position="1"/>
        <end position="10"/>
    </location>
</feature>
<dbReference type="SMART" id="SM00714">
    <property type="entry name" value="LITAF"/>
    <property type="match status" value="1"/>
</dbReference>
<comment type="caution">
    <text evidence="8">The sequence shown here is derived from an EMBL/GenBank/DDBJ whole genome shotgun (WGS) entry which is preliminary data.</text>
</comment>
<evidence type="ECO:0000256" key="6">
    <source>
        <dbReference type="SAM" id="MobiDB-lite"/>
    </source>
</evidence>
<comment type="subcellular location">
    <subcellularLocation>
        <location evidence="1">Membrane</location>
        <topology evidence="1">Peripheral membrane protein</topology>
    </subcellularLocation>
</comment>
<dbReference type="GO" id="GO:0016020">
    <property type="term" value="C:membrane"/>
    <property type="evidence" value="ECO:0007669"/>
    <property type="project" value="UniProtKB-SubCell"/>
</dbReference>
<dbReference type="Pfam" id="PF10601">
    <property type="entry name" value="zf-LITAF-like"/>
    <property type="match status" value="1"/>
</dbReference>
<feature type="domain" description="LITAF" evidence="7">
    <location>
        <begin position="106"/>
        <end position="188"/>
    </location>
</feature>
<feature type="region of interest" description="Disordered" evidence="6">
    <location>
        <begin position="1"/>
        <end position="32"/>
    </location>
</feature>
<reference evidence="9" key="2">
    <citation type="submission" date="2019-10" db="EMBL/GenBank/DDBJ databases">
        <title>Conservation and host-specific expression of non-tandemly repeated heterogenous ribosome RNA gene in arbuscular mycorrhizal fungi.</title>
        <authorList>
            <person name="Maeda T."/>
            <person name="Kobayashi Y."/>
            <person name="Nakagawa T."/>
            <person name="Ezawa T."/>
            <person name="Yamaguchi K."/>
            <person name="Bino T."/>
            <person name="Nishimoto Y."/>
            <person name="Shigenobu S."/>
            <person name="Kawaguchi M."/>
        </authorList>
    </citation>
    <scope>NUCLEOTIDE SEQUENCE</scope>
    <source>
        <strain evidence="9">HR1</strain>
    </source>
</reference>
<comment type="similarity">
    <text evidence="2">Belongs to the CDIP1/LITAF family.</text>
</comment>
<keyword evidence="10" id="KW-1185">Reference proteome</keyword>
<evidence type="ECO:0000259" key="7">
    <source>
        <dbReference type="PROSITE" id="PS51837"/>
    </source>
</evidence>
<reference evidence="8 10" key="1">
    <citation type="submission" date="2017-11" db="EMBL/GenBank/DDBJ databases">
        <title>The genome of Rhizophagus clarus HR1 reveals common genetic basis of auxotrophy among arbuscular mycorrhizal fungi.</title>
        <authorList>
            <person name="Kobayashi Y."/>
        </authorList>
    </citation>
    <scope>NUCLEOTIDE SEQUENCE [LARGE SCALE GENOMIC DNA]</scope>
    <source>
        <strain evidence="8 10">HR1</strain>
    </source>
</reference>
<evidence type="ECO:0000256" key="3">
    <source>
        <dbReference type="ARBA" id="ARBA00022723"/>
    </source>
</evidence>